<accession>A0ABX7B4G4</accession>
<gene>
    <name evidence="1" type="ORF">IGS68_14900</name>
</gene>
<dbReference type="RefSeq" id="WP_201070338.1">
    <property type="nucleotide sequence ID" value="NZ_CP067420.1"/>
</dbReference>
<sequence>MRYSPGARRAIELLEIDDIGKHEIMDGFDRNLVEKGFDMGKPGWVGMRSAEAM</sequence>
<name>A0ABX7B4G4_9PROT</name>
<reference evidence="1" key="1">
    <citation type="submission" date="2021-02" db="EMBL/GenBank/DDBJ databases">
        <title>Skermanella TT6 skin isolate.</title>
        <authorList>
            <person name="Lee K."/>
            <person name="Ganzorig M."/>
        </authorList>
    </citation>
    <scope>NUCLEOTIDE SEQUENCE</scope>
    <source>
        <strain evidence="1">TT6</strain>
    </source>
</reference>
<organism evidence="1 2">
    <name type="scientific">Skermanella cutis</name>
    <dbReference type="NCBI Taxonomy" id="2775420"/>
    <lineage>
        <taxon>Bacteria</taxon>
        <taxon>Pseudomonadati</taxon>
        <taxon>Pseudomonadota</taxon>
        <taxon>Alphaproteobacteria</taxon>
        <taxon>Rhodospirillales</taxon>
        <taxon>Azospirillaceae</taxon>
        <taxon>Skermanella</taxon>
    </lineage>
</organism>
<evidence type="ECO:0000313" key="2">
    <source>
        <dbReference type="Proteomes" id="UP000595197"/>
    </source>
</evidence>
<dbReference type="EMBL" id="CP067420">
    <property type="protein sequence ID" value="QQP87406.1"/>
    <property type="molecule type" value="Genomic_DNA"/>
</dbReference>
<evidence type="ECO:0000313" key="1">
    <source>
        <dbReference type="EMBL" id="QQP87406.1"/>
    </source>
</evidence>
<dbReference type="Proteomes" id="UP000595197">
    <property type="component" value="Chromosome"/>
</dbReference>
<proteinExistence type="predicted"/>
<protein>
    <submittedName>
        <fullName evidence="1">Uncharacterized protein</fullName>
    </submittedName>
</protein>
<keyword evidence="2" id="KW-1185">Reference proteome</keyword>